<reference evidence="4 5" key="1">
    <citation type="submission" date="2016-11" db="EMBL/GenBank/DDBJ databases">
        <authorList>
            <person name="Jaros S."/>
            <person name="Januszkiewicz K."/>
            <person name="Wedrychowicz H."/>
        </authorList>
    </citation>
    <scope>NUCLEOTIDE SEQUENCE [LARGE SCALE GENOMIC DNA]</scope>
    <source>
        <strain evidence="4 5">DSM 25661</strain>
    </source>
</reference>
<name>A0A1M4VF65_9FLAO</name>
<comment type="subunit">
    <text evidence="2">Monomer.</text>
</comment>
<dbReference type="CDD" id="cd01081">
    <property type="entry name" value="Aldose_epim"/>
    <property type="match status" value="1"/>
</dbReference>
<dbReference type="GO" id="GO:0004034">
    <property type="term" value="F:aldose 1-epimerase activity"/>
    <property type="evidence" value="ECO:0007669"/>
    <property type="project" value="TreeGrafter"/>
</dbReference>
<dbReference type="InterPro" id="IPR008183">
    <property type="entry name" value="Aldose_1/G6P_1-epimerase"/>
</dbReference>
<evidence type="ECO:0000313" key="4">
    <source>
        <dbReference type="EMBL" id="SHE67599.1"/>
    </source>
</evidence>
<protein>
    <submittedName>
        <fullName evidence="4">Aldose 1-epimerase</fullName>
    </submittedName>
</protein>
<organism evidence="4 5">
    <name type="scientific">Psychroflexus salarius</name>
    <dbReference type="NCBI Taxonomy" id="1155689"/>
    <lineage>
        <taxon>Bacteria</taxon>
        <taxon>Pseudomonadati</taxon>
        <taxon>Bacteroidota</taxon>
        <taxon>Flavobacteriia</taxon>
        <taxon>Flavobacteriales</taxon>
        <taxon>Flavobacteriaceae</taxon>
        <taxon>Psychroflexus</taxon>
    </lineage>
</organism>
<proteinExistence type="predicted"/>
<dbReference type="RefSeq" id="WP_143185656.1">
    <property type="nucleotide sequence ID" value="NZ_FQTW01000004.1"/>
</dbReference>
<keyword evidence="5" id="KW-1185">Reference proteome</keyword>
<dbReference type="GO" id="GO:0030246">
    <property type="term" value="F:carbohydrate binding"/>
    <property type="evidence" value="ECO:0007669"/>
    <property type="project" value="InterPro"/>
</dbReference>
<comment type="cofactor">
    <cofactor evidence="1">
        <name>Ca(2+)</name>
        <dbReference type="ChEBI" id="CHEBI:29108"/>
    </cofactor>
</comment>
<dbReference type="AlphaFoldDB" id="A0A1M4VF65"/>
<evidence type="ECO:0000256" key="3">
    <source>
        <dbReference type="ARBA" id="ARBA00022837"/>
    </source>
</evidence>
<dbReference type="Proteomes" id="UP000184462">
    <property type="component" value="Unassembled WGS sequence"/>
</dbReference>
<dbReference type="EMBL" id="FQTW01000004">
    <property type="protein sequence ID" value="SHE67599.1"/>
    <property type="molecule type" value="Genomic_DNA"/>
</dbReference>
<dbReference type="PANTHER" id="PTHR10091">
    <property type="entry name" value="ALDOSE-1-EPIMERASE"/>
    <property type="match status" value="1"/>
</dbReference>
<gene>
    <name evidence="4" type="ORF">SAMN05444278_10429</name>
</gene>
<dbReference type="Gene3D" id="2.70.98.10">
    <property type="match status" value="1"/>
</dbReference>
<sequence length="233" mass="27108">MLVVNNRISDGKYTFNNKHYQLDINEIDRHNAIHGLVYNKAFKVIENERNPDEDTLTLNYQEQNPVDGFPFTYDIILKYQISQDSFSFSISIKNTDSKAFPFTLGWHPYFKTTSIDNSTLEFESHRKVIHNHQLIGVDTCKSNINLPFEIPNKLDDCYIISSDKVKFKTPTYEVELTSKPKINYLQLYKPQAENALAIEPMTGYSDSFNHKSGLQVLESGQVYNLRWTMKFIN</sequence>
<dbReference type="PANTHER" id="PTHR10091:SF0">
    <property type="entry name" value="GALACTOSE MUTAROTASE"/>
    <property type="match status" value="1"/>
</dbReference>
<dbReference type="InterPro" id="IPR014718">
    <property type="entry name" value="GH-type_carb-bd"/>
</dbReference>
<evidence type="ECO:0000256" key="2">
    <source>
        <dbReference type="ARBA" id="ARBA00011245"/>
    </source>
</evidence>
<dbReference type="Pfam" id="PF01263">
    <property type="entry name" value="Aldose_epim"/>
    <property type="match status" value="1"/>
</dbReference>
<keyword evidence="3" id="KW-0106">Calcium</keyword>
<evidence type="ECO:0000256" key="1">
    <source>
        <dbReference type="ARBA" id="ARBA00001913"/>
    </source>
</evidence>
<evidence type="ECO:0000313" key="5">
    <source>
        <dbReference type="Proteomes" id="UP000184462"/>
    </source>
</evidence>
<dbReference type="GO" id="GO:0006006">
    <property type="term" value="P:glucose metabolic process"/>
    <property type="evidence" value="ECO:0007669"/>
    <property type="project" value="TreeGrafter"/>
</dbReference>
<dbReference type="SUPFAM" id="SSF74650">
    <property type="entry name" value="Galactose mutarotase-like"/>
    <property type="match status" value="1"/>
</dbReference>
<dbReference type="InterPro" id="IPR011013">
    <property type="entry name" value="Gal_mutarotase_sf_dom"/>
</dbReference>
<dbReference type="GO" id="GO:0033499">
    <property type="term" value="P:galactose catabolic process via UDP-galactose, Leloir pathway"/>
    <property type="evidence" value="ECO:0007669"/>
    <property type="project" value="TreeGrafter"/>
</dbReference>
<dbReference type="OrthoDB" id="9808779at2"/>
<dbReference type="STRING" id="1155689.SAMN05444278_10429"/>
<accession>A0A1M4VF65</accession>